<sequence>MGKVLCLTPPKGLCDGLVASLNAEAHFIERKKFPDGESYVRIPIPVSGEDVLVVHTGFPDQNDRVIEVLLTIDTLKDLGAESVTLLMPYMPYARQDRRFREGEPVSIKTLLKTLSNLDLDYLVVVDIHKEYSLSEFGGGAFNVSVLPYLAEKIKDEVEDPLVLAPDRGATARAKSVASVLKAPWDYLEKRRDRVTGEVTIRPKEISAEGKTVIIVDDMVSTGSTLALAAKQLKAAGAKRVLALVAHALMVGDAENKLREAGVERVITANTLARDYPTITKVIDVSEYLSNFLVEKGLA</sequence>
<feature type="binding site" evidence="10">
    <location>
        <begin position="35"/>
        <end position="37"/>
    </location>
    <ligand>
        <name>ATP</name>
        <dbReference type="ChEBI" id="CHEBI:30616"/>
    </ligand>
</feature>
<dbReference type="SMART" id="SM01400">
    <property type="entry name" value="Pribosyltran_N"/>
    <property type="match status" value="1"/>
</dbReference>
<dbReference type="NCBIfam" id="TIGR01251">
    <property type="entry name" value="ribP_PPkin"/>
    <property type="match status" value="1"/>
</dbReference>
<keyword evidence="4 10" id="KW-0545">Nucleotide biosynthesis</keyword>
<evidence type="ECO:0000256" key="3">
    <source>
        <dbReference type="ARBA" id="ARBA00022723"/>
    </source>
</evidence>
<comment type="subcellular location">
    <subcellularLocation>
        <location evidence="10">Cytoplasm</location>
    </subcellularLocation>
</comment>
<evidence type="ECO:0000256" key="2">
    <source>
        <dbReference type="ARBA" id="ARBA00022679"/>
    </source>
</evidence>
<dbReference type="EC" id="2.7.6.1" evidence="10"/>
<dbReference type="GO" id="GO:0000287">
    <property type="term" value="F:magnesium ion binding"/>
    <property type="evidence" value="ECO:0007669"/>
    <property type="project" value="UniProtKB-UniRule"/>
</dbReference>
<dbReference type="GO" id="GO:0016301">
    <property type="term" value="F:kinase activity"/>
    <property type="evidence" value="ECO:0007669"/>
    <property type="project" value="UniProtKB-KW"/>
</dbReference>
<dbReference type="STRING" id="453591.Igni_0252"/>
<evidence type="ECO:0000256" key="7">
    <source>
        <dbReference type="ARBA" id="ARBA00022840"/>
    </source>
</evidence>
<dbReference type="GeneID" id="5561847"/>
<evidence type="ECO:0000256" key="9">
    <source>
        <dbReference type="ARBA" id="ARBA00049535"/>
    </source>
</evidence>
<dbReference type="PANTHER" id="PTHR10210:SF32">
    <property type="entry name" value="RIBOSE-PHOSPHATE PYROPHOSPHOKINASE 2"/>
    <property type="match status" value="1"/>
</dbReference>
<proteinExistence type="inferred from homology"/>
<comment type="similarity">
    <text evidence="10">Belongs to the ribose-phosphate pyrophosphokinase family. Class III (archaeal) subfamily.</text>
</comment>
<dbReference type="CDD" id="cd06223">
    <property type="entry name" value="PRTases_typeI"/>
    <property type="match status" value="1"/>
</dbReference>
<dbReference type="InterPro" id="IPR029099">
    <property type="entry name" value="Pribosyltran_N"/>
</dbReference>
<feature type="active site" evidence="10">
    <location>
        <position position="189"/>
    </location>
</feature>
<comment type="cofactor">
    <cofactor evidence="10">
        <name>Mg(2+)</name>
        <dbReference type="ChEBI" id="CHEBI:18420"/>
    </cofactor>
    <text evidence="10">Binds 2 Mg(2+) ions per subunit.</text>
</comment>
<name>A8A934_IGNH4</name>
<dbReference type="PhylomeDB" id="A8A934"/>
<evidence type="ECO:0000256" key="1">
    <source>
        <dbReference type="ARBA" id="ARBA00022490"/>
    </source>
</evidence>
<dbReference type="GO" id="GO:0006015">
    <property type="term" value="P:5-phosphoribose 1-diphosphate biosynthetic process"/>
    <property type="evidence" value="ECO:0007669"/>
    <property type="project" value="UniProtKB-UniRule"/>
</dbReference>
<evidence type="ECO:0000256" key="5">
    <source>
        <dbReference type="ARBA" id="ARBA00022741"/>
    </source>
</evidence>
<dbReference type="KEGG" id="iho:Igni_0252"/>
<evidence type="ECO:0000259" key="11">
    <source>
        <dbReference type="Pfam" id="PF00156"/>
    </source>
</evidence>
<dbReference type="HOGENOM" id="CLU_033546_2_2_2"/>
<feature type="domain" description="Phosphoribosyltransferase" evidence="11">
    <location>
        <begin position="150"/>
        <end position="246"/>
    </location>
</feature>
<dbReference type="PANTHER" id="PTHR10210">
    <property type="entry name" value="RIBOSE-PHOSPHATE DIPHOSPHOKINASE FAMILY MEMBER"/>
    <property type="match status" value="1"/>
</dbReference>
<keyword evidence="2 10" id="KW-0808">Transferase</keyword>
<dbReference type="FunFam" id="3.40.50.2020:FF:000014">
    <property type="entry name" value="Ribose-phosphate pyrophosphokinase 1"/>
    <property type="match status" value="1"/>
</dbReference>
<feature type="binding site" evidence="10">
    <location>
        <position position="216"/>
    </location>
    <ligand>
        <name>D-ribose 5-phosphate</name>
        <dbReference type="ChEBI" id="CHEBI:78346"/>
    </ligand>
</feature>
<keyword evidence="7 10" id="KW-0067">ATP-binding</keyword>
<evidence type="ECO:0000256" key="4">
    <source>
        <dbReference type="ARBA" id="ARBA00022727"/>
    </source>
</evidence>
<keyword evidence="1 10" id="KW-0963">Cytoplasm</keyword>
<dbReference type="GO" id="GO:0005737">
    <property type="term" value="C:cytoplasm"/>
    <property type="evidence" value="ECO:0007669"/>
    <property type="project" value="UniProtKB-SubCell"/>
</dbReference>
<feature type="binding site" evidence="10">
    <location>
        <position position="166"/>
    </location>
    <ligand>
        <name>Mg(2+)</name>
        <dbReference type="ChEBI" id="CHEBI:18420"/>
        <label>2</label>
    </ligand>
</feature>
<gene>
    <name evidence="10" type="primary">prs</name>
    <name evidence="13" type="ordered locus">Igni_0252</name>
</gene>
<dbReference type="InterPro" id="IPR029057">
    <property type="entry name" value="PRTase-like"/>
</dbReference>
<dbReference type="GO" id="GO:0004749">
    <property type="term" value="F:ribose phosphate diphosphokinase activity"/>
    <property type="evidence" value="ECO:0007669"/>
    <property type="project" value="UniProtKB-UniRule"/>
</dbReference>
<keyword evidence="8 10" id="KW-0460">Magnesium</keyword>
<evidence type="ECO:0000259" key="12">
    <source>
        <dbReference type="Pfam" id="PF13793"/>
    </source>
</evidence>
<evidence type="ECO:0000256" key="6">
    <source>
        <dbReference type="ARBA" id="ARBA00022777"/>
    </source>
</evidence>
<dbReference type="Proteomes" id="UP000000262">
    <property type="component" value="Chromosome"/>
</dbReference>
<comment type="pathway">
    <text evidence="10">Metabolic intermediate biosynthesis; 5-phospho-alpha-D-ribose 1-diphosphate biosynthesis; 5-phospho-alpha-D-ribose 1-diphosphate from D-ribose 5-phosphate (route I): step 1/1.</text>
</comment>
<dbReference type="Gene3D" id="3.40.50.2020">
    <property type="match status" value="2"/>
</dbReference>
<keyword evidence="14" id="KW-1185">Reference proteome</keyword>
<evidence type="ECO:0000256" key="8">
    <source>
        <dbReference type="ARBA" id="ARBA00022842"/>
    </source>
</evidence>
<feature type="binding site" evidence="10">
    <location>
        <position position="191"/>
    </location>
    <ligand>
        <name>D-ribose 5-phosphate</name>
        <dbReference type="ChEBI" id="CHEBI:78346"/>
    </ligand>
</feature>
<feature type="binding site" evidence="10">
    <location>
        <begin position="220"/>
        <end position="224"/>
    </location>
    <ligand>
        <name>D-ribose 5-phosphate</name>
        <dbReference type="ChEBI" id="CHEBI:78346"/>
    </ligand>
</feature>
<dbReference type="EMBL" id="CP000816">
    <property type="protein sequence ID" value="ABU81436.1"/>
    <property type="molecule type" value="Genomic_DNA"/>
</dbReference>
<evidence type="ECO:0000313" key="14">
    <source>
        <dbReference type="Proteomes" id="UP000000262"/>
    </source>
</evidence>
<organism evidence="13 14">
    <name type="scientific">Ignicoccus hospitalis (strain KIN4/I / DSM 18386 / JCM 14125)</name>
    <dbReference type="NCBI Taxonomy" id="453591"/>
    <lineage>
        <taxon>Archaea</taxon>
        <taxon>Thermoproteota</taxon>
        <taxon>Thermoprotei</taxon>
        <taxon>Desulfurococcales</taxon>
        <taxon>Desulfurococcaceae</taxon>
        <taxon>Ignicoccus</taxon>
    </lineage>
</organism>
<evidence type="ECO:0000256" key="10">
    <source>
        <dbReference type="HAMAP-Rule" id="MF_00583"/>
    </source>
</evidence>
<dbReference type="AlphaFoldDB" id="A8A934"/>
<dbReference type="UniPathway" id="UPA00087">
    <property type="reaction ID" value="UER00172"/>
</dbReference>
<dbReference type="Pfam" id="PF00156">
    <property type="entry name" value="Pribosyltran"/>
    <property type="match status" value="1"/>
</dbReference>
<dbReference type="RefSeq" id="WP_011998288.1">
    <property type="nucleotide sequence ID" value="NC_009776.1"/>
</dbReference>
<accession>A8A934</accession>
<dbReference type="OrthoDB" id="371997at2157"/>
<dbReference type="GO" id="GO:0006164">
    <property type="term" value="P:purine nucleotide biosynthetic process"/>
    <property type="evidence" value="ECO:0007669"/>
    <property type="project" value="TreeGrafter"/>
</dbReference>
<feature type="binding site" evidence="10">
    <location>
        <begin position="94"/>
        <end position="95"/>
    </location>
    <ligand>
        <name>ATP</name>
        <dbReference type="ChEBI" id="CHEBI:30616"/>
    </ligand>
</feature>
<dbReference type="eggNOG" id="arCOG00067">
    <property type="taxonomic scope" value="Archaea"/>
</dbReference>
<comment type="catalytic activity">
    <reaction evidence="9 10">
        <text>D-ribose 5-phosphate + ATP = 5-phospho-alpha-D-ribose 1-diphosphate + AMP + H(+)</text>
        <dbReference type="Rhea" id="RHEA:15609"/>
        <dbReference type="ChEBI" id="CHEBI:15378"/>
        <dbReference type="ChEBI" id="CHEBI:30616"/>
        <dbReference type="ChEBI" id="CHEBI:58017"/>
        <dbReference type="ChEBI" id="CHEBI:78346"/>
        <dbReference type="ChEBI" id="CHEBI:456215"/>
        <dbReference type="EC" id="2.7.6.1"/>
    </reaction>
</comment>
<feature type="domain" description="Ribose-phosphate pyrophosphokinase N-terminal" evidence="12">
    <location>
        <begin position="10"/>
        <end position="115"/>
    </location>
</feature>
<dbReference type="GO" id="GO:0002189">
    <property type="term" value="C:ribose phosphate diphosphokinase complex"/>
    <property type="evidence" value="ECO:0007669"/>
    <property type="project" value="TreeGrafter"/>
</dbReference>
<keyword evidence="5 10" id="KW-0547">Nucleotide-binding</keyword>
<keyword evidence="3 10" id="KW-0479">Metal-binding</keyword>
<dbReference type="SUPFAM" id="SSF53271">
    <property type="entry name" value="PRTase-like"/>
    <property type="match status" value="2"/>
</dbReference>
<reference evidence="13 14" key="1">
    <citation type="journal article" date="2008" name="Genome Biol.">
        <title>A genomic analysis of the archaeal system Ignicoccus hospitalis-Nanoarchaeum equitans.</title>
        <authorList>
            <person name="Podar M."/>
            <person name="Anderson I."/>
            <person name="Makarova K.S."/>
            <person name="Elkins J.G."/>
            <person name="Ivanova N."/>
            <person name="Wall M.A."/>
            <person name="Lykidis A."/>
            <person name="Mavromatis K."/>
            <person name="Sun H."/>
            <person name="Hudson M.E."/>
            <person name="Chen W."/>
            <person name="Deciu C."/>
            <person name="Hutchison D."/>
            <person name="Eads J.R."/>
            <person name="Anderson A."/>
            <person name="Fernandes F."/>
            <person name="Szeto E."/>
            <person name="Lapidus A."/>
            <person name="Kyrpides N.C."/>
            <person name="Saier M.H.Jr."/>
            <person name="Richardson P.M."/>
            <person name="Rachel R."/>
            <person name="Huber H."/>
            <person name="Eisen J.A."/>
            <person name="Koonin E.V."/>
            <person name="Keller M."/>
            <person name="Stetter K.O."/>
        </authorList>
    </citation>
    <scope>NUCLEOTIDE SEQUENCE [LARGE SCALE GENOMIC DNA]</scope>
    <source>
        <strain evidence="14">KIN4/I / DSM 18386 / JCM 14125</strain>
    </source>
</reference>
<feature type="binding site" evidence="10">
    <location>
        <position position="128"/>
    </location>
    <ligand>
        <name>Mg(2+)</name>
        <dbReference type="ChEBI" id="CHEBI:18420"/>
        <label>1</label>
    </ligand>
</feature>
<dbReference type="HAMAP" id="MF_00583_A">
    <property type="entry name" value="RibP_PPkinase_A"/>
    <property type="match status" value="1"/>
</dbReference>
<dbReference type="InterPro" id="IPR037514">
    <property type="entry name" value="Rib-P_diPkinase_arc"/>
</dbReference>
<protein>
    <recommendedName>
        <fullName evidence="10">Ribose-phosphate pyrophosphokinase</fullName>
        <shortName evidence="10">RPPK</shortName>
        <ecNumber evidence="10">2.7.6.1</ecNumber>
    </recommendedName>
    <alternativeName>
        <fullName evidence="10">5-phospho-D-ribosyl alpha-1-diphosphate synthase</fullName>
    </alternativeName>
    <alternativeName>
        <fullName evidence="10">Phosphoribosyl diphosphate synthase</fullName>
    </alternativeName>
    <alternativeName>
        <fullName evidence="10">Phosphoribosyl pyrophosphate synthase</fullName>
        <shortName evidence="10">P-Rib-PP synthase</shortName>
        <shortName evidence="10">PRPP synthase</shortName>
        <shortName evidence="10">PRPPase</shortName>
    </alternativeName>
</protein>
<evidence type="ECO:0000313" key="13">
    <source>
        <dbReference type="EMBL" id="ABU81436.1"/>
    </source>
</evidence>
<keyword evidence="6 10" id="KW-0418">Kinase</keyword>
<dbReference type="Pfam" id="PF13793">
    <property type="entry name" value="Pribosyltran_N"/>
    <property type="match status" value="1"/>
</dbReference>
<dbReference type="GO" id="GO:0005524">
    <property type="term" value="F:ATP binding"/>
    <property type="evidence" value="ECO:0007669"/>
    <property type="project" value="UniProtKB-KW"/>
</dbReference>
<dbReference type="InterPro" id="IPR000836">
    <property type="entry name" value="PRTase_dom"/>
</dbReference>
<dbReference type="InterPro" id="IPR005946">
    <property type="entry name" value="Rib-P_diPkinase"/>
</dbReference>
<comment type="function">
    <text evidence="10">Involved in the biosynthesis of the central metabolite phospho-alpha-D-ribosyl-1-pyrophosphate (PRPP) via the transfer of pyrophosphoryl group from ATP to 1-hydroxyl of ribose-5-phosphate (Rib-5-P).</text>
</comment>